<dbReference type="PANTHER" id="PTHR32083">
    <property type="entry name" value="CILIA AND FLAGELLA-ASSOCIATED PROTEIN 58-RELATED"/>
    <property type="match status" value="1"/>
</dbReference>
<evidence type="ECO:0000256" key="3">
    <source>
        <dbReference type="SAM" id="MobiDB-lite"/>
    </source>
</evidence>
<name>A0A1D1ZPK6_AUXPR</name>
<proteinExistence type="predicted"/>
<protein>
    <recommendedName>
        <fullName evidence="5">Coiled-coil domain-containing protein 147</fullName>
    </recommendedName>
</protein>
<accession>A0A1D1ZPK6</accession>
<feature type="coiled-coil region" evidence="2">
    <location>
        <begin position="293"/>
        <end position="551"/>
    </location>
</feature>
<evidence type="ECO:0008006" key="5">
    <source>
        <dbReference type="Google" id="ProtNLM"/>
    </source>
</evidence>
<dbReference type="EMBL" id="GDKF01009722">
    <property type="protein sequence ID" value="JAT68900.1"/>
    <property type="molecule type" value="Transcribed_RNA"/>
</dbReference>
<dbReference type="PANTHER" id="PTHR32083:SF0">
    <property type="entry name" value="CILIA AND FLAGELLA-ASSOCIATED PROTEIN 58"/>
    <property type="match status" value="1"/>
</dbReference>
<organism evidence="4">
    <name type="scientific">Auxenochlorella protothecoides</name>
    <name type="common">Green microalga</name>
    <name type="synonym">Chlorella protothecoides</name>
    <dbReference type="NCBI Taxonomy" id="3075"/>
    <lineage>
        <taxon>Eukaryota</taxon>
        <taxon>Viridiplantae</taxon>
        <taxon>Chlorophyta</taxon>
        <taxon>core chlorophytes</taxon>
        <taxon>Trebouxiophyceae</taxon>
        <taxon>Chlorellales</taxon>
        <taxon>Chlorellaceae</taxon>
        <taxon>Auxenochlorella</taxon>
    </lineage>
</organism>
<feature type="coiled-coil region" evidence="2">
    <location>
        <begin position="13"/>
        <end position="61"/>
    </location>
</feature>
<dbReference type="GO" id="GO:0005856">
    <property type="term" value="C:cytoskeleton"/>
    <property type="evidence" value="ECO:0007669"/>
    <property type="project" value="TreeGrafter"/>
</dbReference>
<dbReference type="AlphaFoldDB" id="A0A1D1ZPK6"/>
<keyword evidence="1 2" id="KW-0175">Coiled coil</keyword>
<evidence type="ECO:0000256" key="1">
    <source>
        <dbReference type="ARBA" id="ARBA00023054"/>
    </source>
</evidence>
<evidence type="ECO:0000313" key="4">
    <source>
        <dbReference type="EMBL" id="JAT68900.1"/>
    </source>
</evidence>
<reference evidence="4" key="1">
    <citation type="submission" date="2015-08" db="EMBL/GenBank/DDBJ databases">
        <authorList>
            <person name="Babu N.S."/>
            <person name="Beckwith C.J."/>
            <person name="Beseler K.G."/>
            <person name="Brison A."/>
            <person name="Carone J.V."/>
            <person name="Caskin T.P."/>
            <person name="Diamond M."/>
            <person name="Durham M.E."/>
            <person name="Foxe J.M."/>
            <person name="Go M."/>
            <person name="Henderson B.A."/>
            <person name="Jones I.B."/>
            <person name="McGettigan J.A."/>
            <person name="Micheletti S.J."/>
            <person name="Nasrallah M.E."/>
            <person name="Ortiz D."/>
            <person name="Piller C.R."/>
            <person name="Privatt S.R."/>
            <person name="Schneider S.L."/>
            <person name="Sharp S."/>
            <person name="Smith T.C."/>
            <person name="Stanton J.D."/>
            <person name="Ullery H.E."/>
            <person name="Wilson R.J."/>
            <person name="Serrano M.G."/>
            <person name="Buck G."/>
            <person name="Lee V."/>
            <person name="Wang Y."/>
            <person name="Carvalho R."/>
            <person name="Voegtly L."/>
            <person name="Shi R."/>
            <person name="Duckworth R."/>
            <person name="Johnson A."/>
            <person name="Loviza R."/>
            <person name="Walstead R."/>
            <person name="Shah Z."/>
            <person name="Kiflezghi M."/>
            <person name="Wade K."/>
            <person name="Ball S.L."/>
            <person name="Bradley K.W."/>
            <person name="Asai D.J."/>
            <person name="Bowman C.A."/>
            <person name="Russell D.A."/>
            <person name="Pope W.H."/>
            <person name="Jacobs-Sera D."/>
            <person name="Hendrix R.W."/>
            <person name="Hatfull G.F."/>
        </authorList>
    </citation>
    <scope>NUCLEOTIDE SEQUENCE</scope>
</reference>
<gene>
    <name evidence="4" type="ORF">g.91940</name>
</gene>
<sequence>MEDRDSIGLEALLRAAREREEDARERCTQLEADAAAQSAKALAALQEVDDAHATIEGLQKEAQNAWKASDASLEKELQAKAQITRLQVEVDSLTQLLEQGTAATFADEAEVEELIRQKDEAAAQRDAHMAAVAEQRSEILRLSERLRAAESERALLEGEAATLKEAAAEQRSAAERETRRRERLEREVKEARALLEARQAELRESRASAAAADDHLQRLRVTLRDTQAGNERLQKEWNQATERSARLRKDLDTQLAGNERAAAGLAARQAELEAKVTANRALKAELEHACRATEVAEHRLRLLERQKAELERSHDFLRTEVAGLESALEAAQRDAMLQAFKQEALKKEHERLMRSRSAAENTAHVQAEAVKAAEVDNRILQQQVAVATAQLHALEKAQRKAKRELEGAEHELGDAQRHRDEVETANALAQTELKTLHRELKDMELEWRAAAKRCAVLEEERAAHRLQLQKAQQESTSAEGALRLAGIEAAQLGKEVAHAEDALKKERASLVMAQARCAAVQEQANSAKQELAATEERLAGARQELQATHARLAGSEQARIRLERTLDAALRSRDGLAVQLVAQGSTVHSQHEKIRLQESALQRGHAQYQERLAEARYLRTQVSSSIHELSIAKGALASTSLMRKELQYLTRCLLQEQARVKALNEELDRPLNVHRWRKLAGTDPDAYELTLKVHALQKRLILKTEEVAQKELLLQAKEQTYQELKEAHARMPGADAAEQSSIQQAVARDRAKQLKVITSQLAVANNQILEYKLEVERLKEENKSRKGTSESVPIDKREWDAAADVKTHSDAKTLPEARPQERASSSGAAGAQRPGALLPAKRMPGHTRQAPLGKNGLVDGTIRIVAC</sequence>
<feature type="region of interest" description="Disordered" evidence="3">
    <location>
        <begin position="166"/>
        <end position="186"/>
    </location>
</feature>
<feature type="compositionally biased region" description="Basic and acidic residues" evidence="3">
    <location>
        <begin position="779"/>
        <end position="821"/>
    </location>
</feature>
<evidence type="ECO:0000256" key="2">
    <source>
        <dbReference type="SAM" id="Coils"/>
    </source>
</evidence>
<feature type="region of interest" description="Disordered" evidence="3">
    <location>
        <begin position="779"/>
        <end position="855"/>
    </location>
</feature>